<dbReference type="EMBL" id="ML977147">
    <property type="protein sequence ID" value="KAF1988921.1"/>
    <property type="molecule type" value="Genomic_DNA"/>
</dbReference>
<evidence type="ECO:0000313" key="18">
    <source>
        <dbReference type="EMBL" id="KAF1988921.1"/>
    </source>
</evidence>
<evidence type="ECO:0000256" key="13">
    <source>
        <dbReference type="ARBA" id="ARBA00037649"/>
    </source>
</evidence>
<feature type="region of interest" description="Disordered" evidence="16">
    <location>
        <begin position="150"/>
        <end position="178"/>
    </location>
</feature>
<dbReference type="EC" id="3.2.1.39" evidence="4"/>
<keyword evidence="11" id="KW-0961">Cell wall biogenesis/degradation</keyword>
<evidence type="ECO:0000256" key="7">
    <source>
        <dbReference type="ARBA" id="ARBA00022968"/>
    </source>
</evidence>
<keyword evidence="19" id="KW-1185">Reference proteome</keyword>
<reference evidence="18" key="1">
    <citation type="journal article" date="2020" name="Stud. Mycol.">
        <title>101 Dothideomycetes genomes: a test case for predicting lifestyles and emergence of pathogens.</title>
        <authorList>
            <person name="Haridas S."/>
            <person name="Albert R."/>
            <person name="Binder M."/>
            <person name="Bloem J."/>
            <person name="Labutti K."/>
            <person name="Salamov A."/>
            <person name="Andreopoulos B."/>
            <person name="Baker S."/>
            <person name="Barry K."/>
            <person name="Bills G."/>
            <person name="Bluhm B."/>
            <person name="Cannon C."/>
            <person name="Castanera R."/>
            <person name="Culley D."/>
            <person name="Daum C."/>
            <person name="Ezra D."/>
            <person name="Gonzalez J."/>
            <person name="Henrissat B."/>
            <person name="Kuo A."/>
            <person name="Liang C."/>
            <person name="Lipzen A."/>
            <person name="Lutzoni F."/>
            <person name="Magnuson J."/>
            <person name="Mondo S."/>
            <person name="Nolan M."/>
            <person name="Ohm R."/>
            <person name="Pangilinan J."/>
            <person name="Park H.-J."/>
            <person name="Ramirez L."/>
            <person name="Alfaro M."/>
            <person name="Sun H."/>
            <person name="Tritt A."/>
            <person name="Yoshinaga Y."/>
            <person name="Zwiers L.-H."/>
            <person name="Turgeon B."/>
            <person name="Goodwin S."/>
            <person name="Spatafora J."/>
            <person name="Crous P."/>
            <person name="Grigoriev I."/>
        </authorList>
    </citation>
    <scope>NUCLEOTIDE SEQUENCE</scope>
    <source>
        <strain evidence="18">CBS 113979</strain>
    </source>
</reference>
<name>A0A6G1H6U2_9PEZI</name>
<feature type="compositionally biased region" description="Basic and acidic residues" evidence="16">
    <location>
        <begin position="155"/>
        <end position="173"/>
    </location>
</feature>
<feature type="region of interest" description="Disordered" evidence="16">
    <location>
        <begin position="398"/>
        <end position="420"/>
    </location>
</feature>
<evidence type="ECO:0000256" key="10">
    <source>
        <dbReference type="ARBA" id="ARBA00023277"/>
    </source>
</evidence>
<evidence type="ECO:0000256" key="12">
    <source>
        <dbReference type="ARBA" id="ARBA00023326"/>
    </source>
</evidence>
<comment type="function">
    <text evidence="13">Glucanases play a role in cell expansion during growth, in cell-cell fusion during mating, and in spore release during sporulation. This enzyme may be involved in beta-glucan degradation. Active on laminarin and lichenan.</text>
</comment>
<dbReference type="GO" id="GO:0009277">
    <property type="term" value="C:fungal-type cell wall"/>
    <property type="evidence" value="ECO:0007669"/>
    <property type="project" value="TreeGrafter"/>
</dbReference>
<dbReference type="PANTHER" id="PTHR16631:SF17">
    <property type="entry name" value="GLUCAN ENDO-1,3-BETA-GLUCOSIDASE BTGC"/>
    <property type="match status" value="1"/>
</dbReference>
<keyword evidence="12" id="KW-0624">Polysaccharide degradation</keyword>
<evidence type="ECO:0000256" key="14">
    <source>
        <dbReference type="ARBA" id="ARBA00042373"/>
    </source>
</evidence>
<evidence type="ECO:0000256" key="16">
    <source>
        <dbReference type="SAM" id="MobiDB-lite"/>
    </source>
</evidence>
<evidence type="ECO:0000256" key="8">
    <source>
        <dbReference type="ARBA" id="ARBA00023136"/>
    </source>
</evidence>
<dbReference type="GO" id="GO:0071555">
    <property type="term" value="P:cell wall organization"/>
    <property type="evidence" value="ECO:0007669"/>
    <property type="project" value="UniProtKB-KW"/>
</dbReference>
<evidence type="ECO:0000256" key="6">
    <source>
        <dbReference type="ARBA" id="ARBA00022801"/>
    </source>
</evidence>
<feature type="compositionally biased region" description="Polar residues" evidence="16">
    <location>
        <begin position="87"/>
        <end position="109"/>
    </location>
</feature>
<evidence type="ECO:0000256" key="2">
    <source>
        <dbReference type="ARBA" id="ARBA00004401"/>
    </source>
</evidence>
<keyword evidence="9" id="KW-0325">Glycoprotein</keyword>
<dbReference type="Proteomes" id="UP000800041">
    <property type="component" value="Unassembled WGS sequence"/>
</dbReference>
<evidence type="ECO:0000256" key="17">
    <source>
        <dbReference type="SAM" id="Phobius"/>
    </source>
</evidence>
<gene>
    <name evidence="18" type="ORF">K402DRAFT_351479</name>
</gene>
<dbReference type="GO" id="GO:0042973">
    <property type="term" value="F:glucan endo-1,3-beta-D-glucosidase activity"/>
    <property type="evidence" value="ECO:0007669"/>
    <property type="project" value="UniProtKB-EC"/>
</dbReference>
<dbReference type="GO" id="GO:0000272">
    <property type="term" value="P:polysaccharide catabolic process"/>
    <property type="evidence" value="ECO:0007669"/>
    <property type="project" value="UniProtKB-KW"/>
</dbReference>
<dbReference type="GO" id="GO:0009986">
    <property type="term" value="C:cell surface"/>
    <property type="evidence" value="ECO:0007669"/>
    <property type="project" value="TreeGrafter"/>
</dbReference>
<dbReference type="GO" id="GO:0005576">
    <property type="term" value="C:extracellular region"/>
    <property type="evidence" value="ECO:0007669"/>
    <property type="project" value="TreeGrafter"/>
</dbReference>
<evidence type="ECO:0000256" key="1">
    <source>
        <dbReference type="ARBA" id="ARBA00000382"/>
    </source>
</evidence>
<dbReference type="InterPro" id="IPR017853">
    <property type="entry name" value="GH"/>
</dbReference>
<feature type="region of interest" description="Disordered" evidence="16">
    <location>
        <begin position="192"/>
        <end position="241"/>
    </location>
</feature>
<organism evidence="18 19">
    <name type="scientific">Aulographum hederae CBS 113979</name>
    <dbReference type="NCBI Taxonomy" id="1176131"/>
    <lineage>
        <taxon>Eukaryota</taxon>
        <taxon>Fungi</taxon>
        <taxon>Dikarya</taxon>
        <taxon>Ascomycota</taxon>
        <taxon>Pezizomycotina</taxon>
        <taxon>Dothideomycetes</taxon>
        <taxon>Pleosporomycetidae</taxon>
        <taxon>Aulographales</taxon>
        <taxon>Aulographaceae</taxon>
    </lineage>
</organism>
<proteinExistence type="inferred from homology"/>
<feature type="region of interest" description="Disordered" evidence="16">
    <location>
        <begin position="1"/>
        <end position="116"/>
    </location>
</feature>
<feature type="compositionally biased region" description="Polar residues" evidence="16">
    <location>
        <begin position="194"/>
        <end position="237"/>
    </location>
</feature>
<keyword evidence="8 17" id="KW-0472">Membrane</keyword>
<keyword evidence="10" id="KW-0119">Carbohydrate metabolism</keyword>
<evidence type="ECO:0000256" key="15">
    <source>
        <dbReference type="ARBA" id="ARBA00043078"/>
    </source>
</evidence>
<comment type="subcellular location">
    <subcellularLocation>
        <location evidence="2">Cell membrane</location>
        <topology evidence="2">Single-pass type II membrane protein</topology>
    </subcellularLocation>
</comment>
<dbReference type="FunFam" id="3.20.20.80:FF:000151">
    <property type="entry name" value="Glucan endo-1,3-beta-glucosidase btgC"/>
    <property type="match status" value="1"/>
</dbReference>
<feature type="region of interest" description="Disordered" evidence="16">
    <location>
        <begin position="316"/>
        <end position="335"/>
    </location>
</feature>
<keyword evidence="7" id="KW-0735">Signal-anchor</keyword>
<dbReference type="OrthoDB" id="68336at2759"/>
<dbReference type="Gene3D" id="3.20.20.80">
    <property type="entry name" value="Glycosidases"/>
    <property type="match status" value="1"/>
</dbReference>
<keyword evidence="6 18" id="KW-0378">Hydrolase</keyword>
<evidence type="ECO:0000256" key="9">
    <source>
        <dbReference type="ARBA" id="ARBA00023180"/>
    </source>
</evidence>
<protein>
    <recommendedName>
        <fullName evidence="4">glucan endo-1,3-beta-D-glucosidase</fullName>
        <ecNumber evidence="4">3.2.1.39</ecNumber>
    </recommendedName>
    <alternativeName>
        <fullName evidence="15">Endo-1,3-beta-glucanase btgC</fullName>
    </alternativeName>
    <alternativeName>
        <fullName evidence="14">Laminarinase btgC</fullName>
    </alternativeName>
</protein>
<evidence type="ECO:0000256" key="5">
    <source>
        <dbReference type="ARBA" id="ARBA00022475"/>
    </source>
</evidence>
<evidence type="ECO:0000256" key="11">
    <source>
        <dbReference type="ARBA" id="ARBA00023316"/>
    </source>
</evidence>
<evidence type="ECO:0000313" key="19">
    <source>
        <dbReference type="Proteomes" id="UP000800041"/>
    </source>
</evidence>
<dbReference type="AlphaFoldDB" id="A0A6G1H6U2"/>
<comment type="catalytic activity">
    <reaction evidence="1">
        <text>Hydrolysis of (1-&gt;3)-beta-D-glucosidic linkages in (1-&gt;3)-beta-D-glucans.</text>
        <dbReference type="EC" id="3.2.1.39"/>
    </reaction>
</comment>
<keyword evidence="17" id="KW-1133">Transmembrane helix</keyword>
<feature type="transmembrane region" description="Helical" evidence="17">
    <location>
        <begin position="370"/>
        <end position="393"/>
    </location>
</feature>
<keyword evidence="17" id="KW-0812">Transmembrane</keyword>
<evidence type="ECO:0000256" key="3">
    <source>
        <dbReference type="ARBA" id="ARBA00008773"/>
    </source>
</evidence>
<dbReference type="PANTHER" id="PTHR16631">
    <property type="entry name" value="GLUCAN 1,3-BETA-GLUCOSIDASE"/>
    <property type="match status" value="1"/>
</dbReference>
<accession>A0A6G1H6U2</accession>
<dbReference type="InterPro" id="IPR050732">
    <property type="entry name" value="Beta-glucan_modifiers"/>
</dbReference>
<dbReference type="SUPFAM" id="SSF51445">
    <property type="entry name" value="(Trans)glycosidases"/>
    <property type="match status" value="1"/>
</dbReference>
<comment type="similarity">
    <text evidence="3">Belongs to the glycosyl hydrolase 17 family.</text>
</comment>
<dbReference type="GO" id="GO:0005886">
    <property type="term" value="C:plasma membrane"/>
    <property type="evidence" value="ECO:0007669"/>
    <property type="project" value="UniProtKB-SubCell"/>
</dbReference>
<sequence>MSSQPPHYGGYGGHDDDYSYCAPHQNMESPHQDFYTPPAQPPAHRAHPAAHPDSNFQRQRQHPAAPPPVTPLTSSLSRRPIPRPSLQQAPQQQPYNTGPHSNESITTPGMDNMGATAGGGIAGVAMSVAGTHERESGAQAIRDIDNLYSAPGPWESHDEREYGYDNYDRRGGRDVPSQASYYSTVPIAAAGLQPGSQNLTPRPSPSNTSFRENTLSPDPNMSHRSSWYENPFDNHSISGRDPRAMNIGTINPMEIADDNEDPYGLPAHNNGRKSILPIHRRRHGNGDEVNSSKSSLTPAAGAVIPPAAGAAAGGVLGSLHRRDPSGSYGPIPSSASKAAAAPAVYPMEAEAEKPSDWLVQQKSGNKRLRWIVGCIIAFIVLAAIAGGIAGGILGSRAANKDKDASKGESAAQDDGRGDLDKDSAEIKKLLNNPNLHKVFPGMDYTPLNAQYPDCMHNPPSQNNVTRDMAMLSQLTSAIRLYGTDCNQTEMVLHSIDRLGIKSDMKVWLGVWLGNNETTNDRQLRDMWSILRKHGADPFKGVVVGNEVLFREDLTSDELGTILADVKSNLTDMNIDLPLATSDLGDNWTPTLASEVDVVMSNIHPFFGGVEVDQAADWTWSFWQNNDIPKTQGMTGKTHVISEVGWPSAGGNDCAPKDVCPDKTSGSVAGIPEMNQFMDDWVCQSLANGTDYFWFEAFDEPWKEQFNEPSKGKEWEDKWGLMDVNRNLKPGIKIPDCGGRGV</sequence>
<keyword evidence="5" id="KW-1003">Cell membrane</keyword>
<evidence type="ECO:0000256" key="4">
    <source>
        <dbReference type="ARBA" id="ARBA00012780"/>
    </source>
</evidence>